<reference evidence="1" key="2">
    <citation type="submission" date="2023-03" db="EMBL/GenBank/DDBJ databases">
        <authorList>
            <person name="Zajac M."/>
            <person name="Kwit R."/>
            <person name="Wasyl D."/>
        </authorList>
    </citation>
    <scope>NUCLEOTIDE SEQUENCE</scope>
    <source>
        <strain evidence="1">691B_2</strain>
    </source>
</reference>
<dbReference type="RefSeq" id="WP_289866209.1">
    <property type="nucleotide sequence ID" value="NZ_JAREVC010000001.1"/>
</dbReference>
<proteinExistence type="predicted"/>
<name>A0AAW7KBP3_ENTFL</name>
<organism evidence="1 2">
    <name type="scientific">Enterococcus faecalis</name>
    <name type="common">Streptococcus faecalis</name>
    <dbReference type="NCBI Taxonomy" id="1351"/>
    <lineage>
        <taxon>Bacteria</taxon>
        <taxon>Bacillati</taxon>
        <taxon>Bacillota</taxon>
        <taxon>Bacilli</taxon>
        <taxon>Lactobacillales</taxon>
        <taxon>Enterococcaceae</taxon>
        <taxon>Enterococcus</taxon>
    </lineage>
</organism>
<dbReference type="AlphaFoldDB" id="A0AAW7KBP3"/>
<accession>A0AAW7KBP3</accession>
<gene>
    <name evidence="1" type="ORF">P0E79_00785</name>
</gene>
<protein>
    <submittedName>
        <fullName evidence="1">Uncharacterized protein</fullName>
    </submittedName>
</protein>
<reference evidence="1" key="1">
    <citation type="journal article" date="2023" name="Pathogens">
        <title>Prevalence of Enterococcus spp. and the Whole-Genome Characteristics of Enterococcus faecium and Enterococcus faecalis Strains Isolated from Free-Living Birds in Poland.</title>
        <authorList>
            <person name="Kwit R."/>
            <person name="Zajac M."/>
            <person name="Smialowska-Weglinska A."/>
            <person name="Skarzynska M."/>
            <person name="Bomba A."/>
            <person name="Lalak A."/>
            <person name="Skrzypiec E."/>
            <person name="Wojdat D."/>
            <person name="Koza W."/>
            <person name="Mikos-Wojewoda E."/>
            <person name="Pasim P."/>
            <person name="Skora M."/>
            <person name="Polak M."/>
            <person name="Wiacek J."/>
            <person name="Wasyl D."/>
        </authorList>
    </citation>
    <scope>NUCLEOTIDE SEQUENCE</scope>
    <source>
        <strain evidence="1">691B_2</strain>
    </source>
</reference>
<evidence type="ECO:0000313" key="2">
    <source>
        <dbReference type="Proteomes" id="UP001173174"/>
    </source>
</evidence>
<evidence type="ECO:0000313" key="1">
    <source>
        <dbReference type="EMBL" id="MDN3191023.1"/>
    </source>
</evidence>
<sequence>MGNNILILASFVLCFLLGYTVGIRKYHKKINAAIDYELKLPTSDYQKGWLDCLDFLIN</sequence>
<comment type="caution">
    <text evidence="1">The sequence shown here is derived from an EMBL/GenBank/DDBJ whole genome shotgun (WGS) entry which is preliminary data.</text>
</comment>
<dbReference type="EMBL" id="JAREWH010000001">
    <property type="protein sequence ID" value="MDN3191023.1"/>
    <property type="molecule type" value="Genomic_DNA"/>
</dbReference>
<dbReference type="Proteomes" id="UP001173174">
    <property type="component" value="Unassembled WGS sequence"/>
</dbReference>